<name>A0A366DAJ1_9NOCA</name>
<dbReference type="Proteomes" id="UP000252586">
    <property type="component" value="Unassembled WGS sequence"/>
</dbReference>
<gene>
    <name evidence="1" type="ORF">DFR74_112220</name>
</gene>
<evidence type="ECO:0000313" key="1">
    <source>
        <dbReference type="EMBL" id="RBO87043.1"/>
    </source>
</evidence>
<dbReference type="EMBL" id="QNRE01000012">
    <property type="protein sequence ID" value="RBO87043.1"/>
    <property type="molecule type" value="Genomic_DNA"/>
</dbReference>
<evidence type="ECO:0000313" key="2">
    <source>
        <dbReference type="Proteomes" id="UP000252586"/>
    </source>
</evidence>
<reference evidence="1 2" key="1">
    <citation type="submission" date="2018-06" db="EMBL/GenBank/DDBJ databases">
        <title>Genomic Encyclopedia of Type Strains, Phase IV (KMG-IV): sequencing the most valuable type-strain genomes for metagenomic binning, comparative biology and taxonomic classification.</title>
        <authorList>
            <person name="Goeker M."/>
        </authorList>
    </citation>
    <scope>NUCLEOTIDE SEQUENCE [LARGE SCALE GENOMIC DNA]</scope>
    <source>
        <strain evidence="1 2">DSM 44599</strain>
    </source>
</reference>
<protein>
    <submittedName>
        <fullName evidence="1">Uncharacterized protein</fullName>
    </submittedName>
</protein>
<sequence length="32" mass="3836">MLDCCLAALINTWRCTPIRTLEYHAPIGWWTW</sequence>
<organism evidence="1 2">
    <name type="scientific">Nocardia puris</name>
    <dbReference type="NCBI Taxonomy" id="208602"/>
    <lineage>
        <taxon>Bacteria</taxon>
        <taxon>Bacillati</taxon>
        <taxon>Actinomycetota</taxon>
        <taxon>Actinomycetes</taxon>
        <taxon>Mycobacteriales</taxon>
        <taxon>Nocardiaceae</taxon>
        <taxon>Nocardia</taxon>
    </lineage>
</organism>
<dbReference type="STRING" id="1210090.GCA_001613185_01360"/>
<keyword evidence="2" id="KW-1185">Reference proteome</keyword>
<accession>A0A366DAJ1</accession>
<dbReference type="AlphaFoldDB" id="A0A366DAJ1"/>
<comment type="caution">
    <text evidence="1">The sequence shown here is derived from an EMBL/GenBank/DDBJ whole genome shotgun (WGS) entry which is preliminary data.</text>
</comment>
<proteinExistence type="predicted"/>